<feature type="compositionally biased region" description="Polar residues" evidence="1">
    <location>
        <begin position="226"/>
        <end position="237"/>
    </location>
</feature>
<name>A0AAI9YG50_9PEZI</name>
<accession>A0AAI9YG50</accession>
<evidence type="ECO:0000313" key="3">
    <source>
        <dbReference type="Proteomes" id="UP001240678"/>
    </source>
</evidence>
<organism evidence="2 3">
    <name type="scientific">Colletotrichum costaricense</name>
    <dbReference type="NCBI Taxonomy" id="1209916"/>
    <lineage>
        <taxon>Eukaryota</taxon>
        <taxon>Fungi</taxon>
        <taxon>Dikarya</taxon>
        <taxon>Ascomycota</taxon>
        <taxon>Pezizomycotina</taxon>
        <taxon>Sordariomycetes</taxon>
        <taxon>Hypocreomycetidae</taxon>
        <taxon>Glomerellales</taxon>
        <taxon>Glomerellaceae</taxon>
        <taxon>Colletotrichum</taxon>
        <taxon>Colletotrichum acutatum species complex</taxon>
    </lineage>
</organism>
<dbReference type="Proteomes" id="UP001240678">
    <property type="component" value="Unassembled WGS sequence"/>
</dbReference>
<dbReference type="EMBL" id="MOOE01000028">
    <property type="protein sequence ID" value="KAK1507919.1"/>
    <property type="molecule type" value="Genomic_DNA"/>
</dbReference>
<protein>
    <submittedName>
        <fullName evidence="2">Uncharacterized protein</fullName>
    </submittedName>
</protein>
<feature type="non-terminal residue" evidence="2">
    <location>
        <position position="1"/>
    </location>
</feature>
<keyword evidence="3" id="KW-1185">Reference proteome</keyword>
<dbReference type="RefSeq" id="XP_060305126.1">
    <property type="nucleotide sequence ID" value="XM_060464362.1"/>
</dbReference>
<feature type="region of interest" description="Disordered" evidence="1">
    <location>
        <begin position="199"/>
        <end position="245"/>
    </location>
</feature>
<dbReference type="AlphaFoldDB" id="A0AAI9YG50"/>
<evidence type="ECO:0000313" key="2">
    <source>
        <dbReference type="EMBL" id="KAK1507919.1"/>
    </source>
</evidence>
<evidence type="ECO:0000256" key="1">
    <source>
        <dbReference type="SAM" id="MobiDB-lite"/>
    </source>
</evidence>
<gene>
    <name evidence="2" type="ORF">CCOS01_16225</name>
</gene>
<reference evidence="2 3" key="1">
    <citation type="submission" date="2016-10" db="EMBL/GenBank/DDBJ databases">
        <title>The genome sequence of Colletotrichum fioriniae PJ7.</title>
        <authorList>
            <person name="Baroncelli R."/>
        </authorList>
    </citation>
    <scope>NUCLEOTIDE SEQUENCE [LARGE SCALE GENOMIC DNA]</scope>
    <source>
        <strain evidence="2 3">IMI 309622</strain>
    </source>
</reference>
<dbReference type="GeneID" id="85347909"/>
<sequence>IIAPSTNRLSVTSTITTITITPQNLLLSVPCKNAFSKFKPVSVPFATPACPDQAILTDMMDGYSGPCHNIPYVGHRVVHKSHAFVSRPAPQVQESPTLVVPILAARPQQSSSSLIAPLARLQTLPTQVGTFGLRSLRSTPWIRLLPGLFVAYCCMIELPCSMPCLASLIWTGPPLFQWHILRLLSPKSSLRIISLTEPPPPFTSSSDTTSAVAQPTNPPPPRGGMSPSTTDSGTNHLSHYAPGPQ</sequence>
<proteinExistence type="predicted"/>
<comment type="caution">
    <text evidence="2">The sequence shown here is derived from an EMBL/GenBank/DDBJ whole genome shotgun (WGS) entry which is preliminary data.</text>
</comment>